<accession>A0A4Y6PVJ6</accession>
<gene>
    <name evidence="2" type="ORF">FIV42_16405</name>
</gene>
<evidence type="ECO:0000313" key="3">
    <source>
        <dbReference type="Proteomes" id="UP000315995"/>
    </source>
</evidence>
<name>A0A4Y6PVJ6_PERCE</name>
<dbReference type="AlphaFoldDB" id="A0A4Y6PVJ6"/>
<evidence type="ECO:0000256" key="1">
    <source>
        <dbReference type="SAM" id="MobiDB-lite"/>
    </source>
</evidence>
<dbReference type="Proteomes" id="UP000315995">
    <property type="component" value="Chromosome"/>
</dbReference>
<dbReference type="Gene3D" id="2.60.200.60">
    <property type="match status" value="1"/>
</dbReference>
<evidence type="ECO:0000313" key="2">
    <source>
        <dbReference type="EMBL" id="QDG52263.1"/>
    </source>
</evidence>
<dbReference type="CDD" id="cd14740">
    <property type="entry name" value="PAAR_4"/>
    <property type="match status" value="1"/>
</dbReference>
<dbReference type="EMBL" id="CP041186">
    <property type="protein sequence ID" value="QDG52263.1"/>
    <property type="molecule type" value="Genomic_DNA"/>
</dbReference>
<keyword evidence="3" id="KW-1185">Reference proteome</keyword>
<protein>
    <submittedName>
        <fullName evidence="2">DUF4150 domain-containing protein</fullName>
    </submittedName>
</protein>
<dbReference type="OrthoDB" id="1550495at2"/>
<proteinExistence type="predicted"/>
<accession>A0A5B8Y6C8</accession>
<feature type="region of interest" description="Disordered" evidence="1">
    <location>
        <begin position="62"/>
        <end position="81"/>
    </location>
</feature>
<dbReference type="RefSeq" id="WP_141198735.1">
    <property type="nucleotide sequence ID" value="NZ_CP041186.1"/>
</dbReference>
<organism evidence="2 3">
    <name type="scientific">Persicimonas caeni</name>
    <dbReference type="NCBI Taxonomy" id="2292766"/>
    <lineage>
        <taxon>Bacteria</taxon>
        <taxon>Deltaproteobacteria</taxon>
        <taxon>Bradymonadales</taxon>
        <taxon>Bradymonadaceae</taxon>
        <taxon>Persicimonas</taxon>
    </lineage>
</organism>
<reference evidence="2 3" key="1">
    <citation type="submission" date="2019-06" db="EMBL/GenBank/DDBJ databases">
        <title>Persicimonas caeni gen. nov., sp. nov., a predatory bacterium isolated from solar saltern.</title>
        <authorList>
            <person name="Wang S."/>
        </authorList>
    </citation>
    <scope>NUCLEOTIDE SEQUENCE [LARGE SCALE GENOMIC DNA]</scope>
    <source>
        <strain evidence="2 3">YN101</strain>
    </source>
</reference>
<dbReference type="Pfam" id="PF13665">
    <property type="entry name" value="Tox-PAAR-like"/>
    <property type="match status" value="1"/>
</dbReference>
<sequence length="136" mass="14053">MFPITTNRAGFICLAFPDVCKTPTPGGEVPIPYPNVGQFSQAEQVSEDVFVGGKAVVTEASYIDPTTGDEPGTGGGVVDAGKHMDQATFEPPTSREVYVNGQRVVCMFDSTKQNGENARGTVLGGEPTVLVGGGGA</sequence>